<proteinExistence type="predicted"/>
<reference evidence="2 3" key="1">
    <citation type="journal article" date="2018" name="Sci. Rep.">
        <title>Comparative analysis of the Pocillopora damicornis genome highlights role of immune system in coral evolution.</title>
        <authorList>
            <person name="Cunning R."/>
            <person name="Bay R.A."/>
            <person name="Gillette P."/>
            <person name="Baker A.C."/>
            <person name="Traylor-Knowles N."/>
        </authorList>
    </citation>
    <scope>NUCLEOTIDE SEQUENCE [LARGE SCALE GENOMIC DNA]</scope>
    <source>
        <strain evidence="2">RSMAS</strain>
        <tissue evidence="2">Whole animal</tissue>
    </source>
</reference>
<evidence type="ECO:0000313" key="2">
    <source>
        <dbReference type="EMBL" id="RMX53854.1"/>
    </source>
</evidence>
<dbReference type="Proteomes" id="UP000275408">
    <property type="component" value="Unassembled WGS sequence"/>
</dbReference>
<keyword evidence="3" id="KW-1185">Reference proteome</keyword>
<organism evidence="2 3">
    <name type="scientific">Pocillopora damicornis</name>
    <name type="common">Cauliflower coral</name>
    <name type="synonym">Millepora damicornis</name>
    <dbReference type="NCBI Taxonomy" id="46731"/>
    <lineage>
        <taxon>Eukaryota</taxon>
        <taxon>Metazoa</taxon>
        <taxon>Cnidaria</taxon>
        <taxon>Anthozoa</taxon>
        <taxon>Hexacorallia</taxon>
        <taxon>Scleractinia</taxon>
        <taxon>Astrocoeniina</taxon>
        <taxon>Pocilloporidae</taxon>
        <taxon>Pocillopora</taxon>
    </lineage>
</organism>
<feature type="region of interest" description="Disordered" evidence="1">
    <location>
        <begin position="76"/>
        <end position="97"/>
    </location>
</feature>
<feature type="compositionally biased region" description="Polar residues" evidence="1">
    <location>
        <begin position="76"/>
        <end position="86"/>
    </location>
</feature>
<feature type="compositionally biased region" description="Basic and acidic residues" evidence="1">
    <location>
        <begin position="17"/>
        <end position="30"/>
    </location>
</feature>
<sequence>MTNDLQNSRNPEEIIQDDSKTRNAESDPRPRTLKSLLRDLKRKQPFHFLTPFQEISCSLCNLRFFLYTLQDKENASNTRKTRSMFQQKDADPYDADSEPEQGILSSMIVDQNIPLEQQLMQSCSHLFHPEHSTPSIQPERSVYSSCYGFDDLASPLTFSPVGEPKVPPQCVARSPGSVSVSSSVTSISPRKRKADLRVFDVPIEKPTKKIKKKKTTKILDLEDDNWVSEMKSQFEEIEMVELVVD</sequence>
<evidence type="ECO:0000313" key="3">
    <source>
        <dbReference type="Proteomes" id="UP000275408"/>
    </source>
</evidence>
<comment type="caution">
    <text evidence="2">The sequence shown here is derived from an EMBL/GenBank/DDBJ whole genome shotgun (WGS) entry which is preliminary data.</text>
</comment>
<dbReference type="EMBL" id="RCHS01001410">
    <property type="protein sequence ID" value="RMX53854.1"/>
    <property type="molecule type" value="Genomic_DNA"/>
</dbReference>
<dbReference type="AlphaFoldDB" id="A0A3M6UK00"/>
<name>A0A3M6UK00_POCDA</name>
<gene>
    <name evidence="2" type="ORF">pdam_00022367</name>
</gene>
<accession>A0A3M6UK00</accession>
<protein>
    <submittedName>
        <fullName evidence="2">Uncharacterized protein</fullName>
    </submittedName>
</protein>
<evidence type="ECO:0000256" key="1">
    <source>
        <dbReference type="SAM" id="MobiDB-lite"/>
    </source>
</evidence>
<dbReference type="OrthoDB" id="5978708at2759"/>
<feature type="region of interest" description="Disordered" evidence="1">
    <location>
        <begin position="1"/>
        <end position="30"/>
    </location>
</feature>